<dbReference type="EMBL" id="CP027059">
    <property type="protein sequence ID" value="UQZ87280.1"/>
    <property type="molecule type" value="Genomic_DNA"/>
</dbReference>
<keyword evidence="1" id="KW-0732">Signal</keyword>
<organism evidence="2 3">
    <name type="scientific">Paenibacillus konkukensis</name>
    <dbReference type="NCBI Taxonomy" id="2020716"/>
    <lineage>
        <taxon>Bacteria</taxon>
        <taxon>Bacillati</taxon>
        <taxon>Bacillota</taxon>
        <taxon>Bacilli</taxon>
        <taxon>Bacillales</taxon>
        <taxon>Paenibacillaceae</taxon>
        <taxon>Paenibacillus</taxon>
    </lineage>
</organism>
<feature type="signal peptide" evidence="1">
    <location>
        <begin position="1"/>
        <end position="28"/>
    </location>
</feature>
<name>A0ABY4RZV6_9BACL</name>
<feature type="chain" id="PRO_5047193834" evidence="1">
    <location>
        <begin position="29"/>
        <end position="113"/>
    </location>
</feature>
<evidence type="ECO:0000313" key="2">
    <source>
        <dbReference type="EMBL" id="UQZ87280.1"/>
    </source>
</evidence>
<reference evidence="2" key="2">
    <citation type="journal article" date="2021" name="J Anim Sci Technol">
        <title>Complete genome sequence of Paenibacillus konkukensis sp. nov. SK3146 as a potential probiotic strain.</title>
        <authorList>
            <person name="Jung H.I."/>
            <person name="Park S."/>
            <person name="Niu K.M."/>
            <person name="Lee S.W."/>
            <person name="Kothari D."/>
            <person name="Yi K.J."/>
            <person name="Kim S.K."/>
        </authorList>
    </citation>
    <scope>NUCLEOTIDE SEQUENCE</scope>
    <source>
        <strain evidence="2">SK3146</strain>
    </source>
</reference>
<gene>
    <name evidence="2" type="ORF">SK3146_06577</name>
</gene>
<evidence type="ECO:0000313" key="3">
    <source>
        <dbReference type="Proteomes" id="UP001057134"/>
    </source>
</evidence>
<keyword evidence="3" id="KW-1185">Reference proteome</keyword>
<protein>
    <submittedName>
        <fullName evidence="2">Uncharacterized protein</fullName>
    </submittedName>
</protein>
<evidence type="ECO:0000256" key="1">
    <source>
        <dbReference type="SAM" id="SignalP"/>
    </source>
</evidence>
<dbReference type="Proteomes" id="UP001057134">
    <property type="component" value="Chromosome"/>
</dbReference>
<sequence length="113" mass="12757">MTTRTITWGIAVLTISAIALTSVISSNAAQESLAEKYKNYKNDVTFEPVPEAILEDHKHPDFIVTKDGQYAKILHMEKNFSQDETAYDEHNTTDKTKVIVVHGDTYIKEEANK</sequence>
<reference evidence="2" key="1">
    <citation type="submission" date="2018-02" db="EMBL/GenBank/DDBJ databases">
        <authorList>
            <person name="Kim S.-K."/>
            <person name="Jung H.-I."/>
            <person name="Lee S.-W."/>
        </authorList>
    </citation>
    <scope>NUCLEOTIDE SEQUENCE</scope>
    <source>
        <strain evidence="2">SK3146</strain>
    </source>
</reference>
<proteinExistence type="predicted"/>
<accession>A0ABY4RZV6</accession>